<protein>
    <submittedName>
        <fullName evidence="2">Uncharacterized protein</fullName>
    </submittedName>
</protein>
<name>A0A561VAK4_9PSEU</name>
<feature type="compositionally biased region" description="Polar residues" evidence="1">
    <location>
        <begin position="1"/>
        <end position="15"/>
    </location>
</feature>
<evidence type="ECO:0000256" key="1">
    <source>
        <dbReference type="SAM" id="MobiDB-lite"/>
    </source>
</evidence>
<reference evidence="2 3" key="1">
    <citation type="submission" date="2019-06" db="EMBL/GenBank/DDBJ databases">
        <title>Sequencing the genomes of 1000 actinobacteria strains.</title>
        <authorList>
            <person name="Klenk H.-P."/>
        </authorList>
    </citation>
    <scope>NUCLEOTIDE SEQUENCE [LARGE SCALE GENOMIC DNA]</scope>
    <source>
        <strain evidence="2 3">DSM 46699</strain>
    </source>
</reference>
<keyword evidence="3" id="KW-1185">Reference proteome</keyword>
<organism evidence="2 3">
    <name type="scientific">Saccharopolyspora dendranthemae</name>
    <dbReference type="NCBI Taxonomy" id="1181886"/>
    <lineage>
        <taxon>Bacteria</taxon>
        <taxon>Bacillati</taxon>
        <taxon>Actinomycetota</taxon>
        <taxon>Actinomycetes</taxon>
        <taxon>Pseudonocardiales</taxon>
        <taxon>Pseudonocardiaceae</taxon>
        <taxon>Saccharopolyspora</taxon>
    </lineage>
</organism>
<dbReference type="EMBL" id="VIWX01000001">
    <property type="protein sequence ID" value="TWG08627.1"/>
    <property type="molecule type" value="Genomic_DNA"/>
</dbReference>
<proteinExistence type="predicted"/>
<evidence type="ECO:0000313" key="2">
    <source>
        <dbReference type="EMBL" id="TWG08627.1"/>
    </source>
</evidence>
<feature type="compositionally biased region" description="Polar residues" evidence="1">
    <location>
        <begin position="32"/>
        <end position="42"/>
    </location>
</feature>
<gene>
    <name evidence="2" type="ORF">FHU35_111250</name>
</gene>
<comment type="caution">
    <text evidence="2">The sequence shown here is derived from an EMBL/GenBank/DDBJ whole genome shotgun (WGS) entry which is preliminary data.</text>
</comment>
<feature type="region of interest" description="Disordered" evidence="1">
    <location>
        <begin position="1"/>
        <end position="59"/>
    </location>
</feature>
<sequence length="83" mass="8842">MPRSTQDITIENTRTVPMPTPAAAANPVKEFSTGNTPETSRFSPIGYPRDLSPNPGRSAARTRVINCADPLWPVGFNGRGGSS</sequence>
<evidence type="ECO:0000313" key="3">
    <source>
        <dbReference type="Proteomes" id="UP000316184"/>
    </source>
</evidence>
<accession>A0A561VAK4</accession>
<dbReference type="AlphaFoldDB" id="A0A561VAK4"/>
<dbReference type="Proteomes" id="UP000316184">
    <property type="component" value="Unassembled WGS sequence"/>
</dbReference>